<dbReference type="AlphaFoldDB" id="A0AAE5S0A4"/>
<dbReference type="Proteomes" id="UP000237447">
    <property type="component" value="Unassembled WGS sequence"/>
</dbReference>
<evidence type="ECO:0000256" key="1">
    <source>
        <dbReference type="ARBA" id="ARBA00004167"/>
    </source>
</evidence>
<dbReference type="Pfam" id="PF07886">
    <property type="entry name" value="BA14K"/>
    <property type="match status" value="2"/>
</dbReference>
<accession>A0AAE5S0A4</accession>
<comment type="similarity">
    <text evidence="2">Belongs to the BA14k family.</text>
</comment>
<dbReference type="Proteomes" id="UP001277561">
    <property type="component" value="Unassembled WGS sequence"/>
</dbReference>
<protein>
    <recommendedName>
        <fullName evidence="3">Lectin-like protein BA14k</fullName>
    </recommendedName>
</protein>
<proteinExistence type="inferred from homology"/>
<reference evidence="8 11" key="2">
    <citation type="journal article" date="2023" name="Phytobiomes J">
        <title>Deciphering the key players within the bacterial microbiota associated with aerial crown gall tumors on rhododendron: Insights into the gallobiome.</title>
        <authorList>
            <person name="Kuzmanovic N."/>
            <person name="Nesme J."/>
            <person name="Wolf J."/>
            <person name="Neumann-Schaal M."/>
            <person name="Petersen J."/>
            <person name="Fernandez-Gnecco G."/>
            <person name="Sproeer C."/>
            <person name="Bunk B."/>
            <person name="Overmann J."/>
            <person name="Sorensen S.J."/>
            <person name="Idczak E."/>
            <person name="Smalla K."/>
        </authorList>
    </citation>
    <scope>NUCLEOTIDE SEQUENCE [LARGE SCALE GENOMIC DNA]</scope>
    <source>
        <strain evidence="8">Rho-14.1</strain>
        <strain evidence="11">rho-14.1</strain>
    </source>
</reference>
<reference evidence="9 10" key="1">
    <citation type="journal article" date="2018" name="Syst. Appl. Microbiol.">
        <title>Agrobacterium rosae sp. nov., isolated from galls on different agricultural crops.</title>
        <authorList>
            <person name="Kuzmanovic N."/>
            <person name="Pulawska J."/>
            <person name="Smalla K."/>
            <person name="Nesme X."/>
        </authorList>
    </citation>
    <scope>NUCLEOTIDE SEQUENCE [LARGE SCALE GENOMIC DNA]</scope>
    <source>
        <strain evidence="9 10">NCPPB 1650</strain>
    </source>
</reference>
<evidence type="ECO:0000256" key="6">
    <source>
        <dbReference type="ARBA" id="ARBA00025321"/>
    </source>
</evidence>
<keyword evidence="5" id="KW-0430">Lectin</keyword>
<dbReference type="GO" id="GO:0016020">
    <property type="term" value="C:membrane"/>
    <property type="evidence" value="ECO:0007669"/>
    <property type="project" value="UniProtKB-SubCell"/>
</dbReference>
<keyword evidence="11" id="KW-1185">Reference proteome</keyword>
<evidence type="ECO:0000256" key="4">
    <source>
        <dbReference type="ARBA" id="ARBA00022475"/>
    </source>
</evidence>
<evidence type="ECO:0000313" key="10">
    <source>
        <dbReference type="Proteomes" id="UP000237447"/>
    </source>
</evidence>
<keyword evidence="7" id="KW-1133">Transmembrane helix</keyword>
<evidence type="ECO:0000256" key="7">
    <source>
        <dbReference type="SAM" id="Phobius"/>
    </source>
</evidence>
<organism evidence="9 10">
    <name type="scientific">Agrobacterium rosae</name>
    <dbReference type="NCBI Taxonomy" id="1972867"/>
    <lineage>
        <taxon>Bacteria</taxon>
        <taxon>Pseudomonadati</taxon>
        <taxon>Pseudomonadota</taxon>
        <taxon>Alphaproteobacteria</taxon>
        <taxon>Hyphomicrobiales</taxon>
        <taxon>Rhizobiaceae</taxon>
        <taxon>Rhizobium/Agrobacterium group</taxon>
        <taxon>Agrobacterium</taxon>
    </lineage>
</organism>
<comment type="caution">
    <text evidence="9">The sequence shown here is derived from an EMBL/GenBank/DDBJ whole genome shotgun (WGS) entry which is preliminary data.</text>
</comment>
<dbReference type="EMBL" id="JAVRAD010000007">
    <property type="protein sequence ID" value="MDX8330684.1"/>
    <property type="molecule type" value="Genomic_DNA"/>
</dbReference>
<keyword evidence="7" id="KW-0472">Membrane</keyword>
<keyword evidence="4" id="KW-1003">Cell membrane</keyword>
<evidence type="ECO:0000256" key="3">
    <source>
        <dbReference type="ARBA" id="ARBA00020552"/>
    </source>
</evidence>
<comment type="subcellular location">
    <subcellularLocation>
        <location evidence="1">Membrane</location>
        <topology evidence="1">Single-pass membrane protein</topology>
    </subcellularLocation>
</comment>
<dbReference type="InterPro" id="IPR012413">
    <property type="entry name" value="BA14K"/>
</dbReference>
<name>A0AAE5S0A4_9HYPH</name>
<evidence type="ECO:0000256" key="5">
    <source>
        <dbReference type="ARBA" id="ARBA00022734"/>
    </source>
</evidence>
<dbReference type="GeneID" id="86879136"/>
<sequence>MEPLHLHQQFFVDHLFDGNRLDKGAFVELKSERLKMRNIIAGVVLTICILPIAAGSMKLATEFTKITPPQEFSDLTSQPLWTVDARRVDVASQNYERIPGILVPEEPVASAKISSNIFGSKSAEEGQTAEADNDNPRVQLVAQQWCSTRYRSYDRSDNSYQPYGGAARKPCVAPATTISEMQDTSLATISSSADEHVTWCSSRYSSYRMEDNSYQPFSGKRKQCRSPVVQSASNHVASSDIEMSASIN</sequence>
<comment type="function">
    <text evidence="6">Has immunoglobulin-binding and hemagglutination properties, and can bind to mannose. Essential for virulence. May be involved in LPS biosynthesis or polysaccharide transport.</text>
</comment>
<dbReference type="EMBL" id="NXEJ01000003">
    <property type="protein sequence ID" value="POO53005.1"/>
    <property type="molecule type" value="Genomic_DNA"/>
</dbReference>
<dbReference type="GO" id="GO:0030246">
    <property type="term" value="F:carbohydrate binding"/>
    <property type="evidence" value="ECO:0007669"/>
    <property type="project" value="UniProtKB-KW"/>
</dbReference>
<dbReference type="RefSeq" id="WP_103657539.1">
    <property type="nucleotide sequence ID" value="NZ_CP192765.1"/>
</dbReference>
<gene>
    <name evidence="9" type="ORF">CPJ18_07170</name>
    <name evidence="8" type="ORF">RMS29_15730</name>
</gene>
<evidence type="ECO:0000313" key="11">
    <source>
        <dbReference type="Proteomes" id="UP001277561"/>
    </source>
</evidence>
<evidence type="ECO:0000313" key="8">
    <source>
        <dbReference type="EMBL" id="MDX8330684.1"/>
    </source>
</evidence>
<feature type="transmembrane region" description="Helical" evidence="7">
    <location>
        <begin position="39"/>
        <end position="60"/>
    </location>
</feature>
<keyword evidence="7" id="KW-0812">Transmembrane</keyword>
<evidence type="ECO:0000313" key="9">
    <source>
        <dbReference type="EMBL" id="POO53005.1"/>
    </source>
</evidence>
<evidence type="ECO:0000256" key="2">
    <source>
        <dbReference type="ARBA" id="ARBA00010270"/>
    </source>
</evidence>